<proteinExistence type="predicted"/>
<dbReference type="Proteomes" id="UP000886758">
    <property type="component" value="Unassembled WGS sequence"/>
</dbReference>
<protein>
    <submittedName>
        <fullName evidence="1">Uncharacterized protein</fullName>
    </submittedName>
</protein>
<reference evidence="1" key="1">
    <citation type="submission" date="2020-10" db="EMBL/GenBank/DDBJ databases">
        <authorList>
            <person name="Gilroy R."/>
        </authorList>
    </citation>
    <scope>NUCLEOTIDE SEQUENCE</scope>
    <source>
        <strain evidence="1">ChiW17-6978</strain>
    </source>
</reference>
<organism evidence="1 2">
    <name type="scientific">Candidatus Pelethenecus faecipullorum</name>
    <dbReference type="NCBI Taxonomy" id="2840900"/>
    <lineage>
        <taxon>Bacteria</taxon>
        <taxon>Bacillati</taxon>
        <taxon>Mycoplasmatota</taxon>
        <taxon>Mollicutes</taxon>
        <taxon>Candidatus Pelethenecus</taxon>
    </lineage>
</organism>
<comment type="caution">
    <text evidence="1">The sequence shown here is derived from an EMBL/GenBank/DDBJ whole genome shotgun (WGS) entry which is preliminary data.</text>
</comment>
<name>A0A9D1KJU0_9MOLU</name>
<evidence type="ECO:0000313" key="1">
    <source>
        <dbReference type="EMBL" id="HIT49609.1"/>
    </source>
</evidence>
<dbReference type="EMBL" id="DVLF01000037">
    <property type="protein sequence ID" value="HIT49609.1"/>
    <property type="molecule type" value="Genomic_DNA"/>
</dbReference>
<accession>A0A9D1KJU0</accession>
<evidence type="ECO:0000313" key="2">
    <source>
        <dbReference type="Proteomes" id="UP000886758"/>
    </source>
</evidence>
<dbReference type="AlphaFoldDB" id="A0A9D1KJU0"/>
<gene>
    <name evidence="1" type="ORF">IAD46_01145</name>
</gene>
<reference evidence="1" key="2">
    <citation type="journal article" date="2021" name="PeerJ">
        <title>Extensive microbial diversity within the chicken gut microbiome revealed by metagenomics and culture.</title>
        <authorList>
            <person name="Gilroy R."/>
            <person name="Ravi A."/>
            <person name="Getino M."/>
            <person name="Pursley I."/>
            <person name="Horton D.L."/>
            <person name="Alikhan N.F."/>
            <person name="Baker D."/>
            <person name="Gharbi K."/>
            <person name="Hall N."/>
            <person name="Watson M."/>
            <person name="Adriaenssens E.M."/>
            <person name="Foster-Nyarko E."/>
            <person name="Jarju S."/>
            <person name="Secka A."/>
            <person name="Antonio M."/>
            <person name="Oren A."/>
            <person name="Chaudhuri R.R."/>
            <person name="La Ragione R."/>
            <person name="Hildebrand F."/>
            <person name="Pallen M.J."/>
        </authorList>
    </citation>
    <scope>NUCLEOTIDE SEQUENCE</scope>
    <source>
        <strain evidence="1">ChiW17-6978</strain>
    </source>
</reference>
<sequence length="106" mass="13296">MKQRRNIFKKLEETVPKELLPMVVLLFEEMKEFFYNLALYQQNEIYTRLFQMLYESKKTYTNLETAYCLYIDIKVVQRFINDLERFVPEFIKTHRKYFELKRFIQQ</sequence>